<dbReference type="GO" id="GO:0005509">
    <property type="term" value="F:calcium ion binding"/>
    <property type="evidence" value="ECO:0007669"/>
    <property type="project" value="InterPro"/>
</dbReference>
<dbReference type="PANTHER" id="PTHR47303">
    <property type="match status" value="1"/>
</dbReference>
<dbReference type="InterPro" id="IPR002110">
    <property type="entry name" value="Ankyrin_rpt"/>
</dbReference>
<accession>A0A4S4D6V1</accession>
<dbReference type="SMART" id="SM00248">
    <property type="entry name" value="ANK"/>
    <property type="match status" value="3"/>
</dbReference>
<evidence type="ECO:0000313" key="3">
    <source>
        <dbReference type="EMBL" id="THF98118.1"/>
    </source>
</evidence>
<organism evidence="3 4">
    <name type="scientific">Camellia sinensis var. sinensis</name>
    <name type="common">China tea</name>
    <dbReference type="NCBI Taxonomy" id="542762"/>
    <lineage>
        <taxon>Eukaryota</taxon>
        <taxon>Viridiplantae</taxon>
        <taxon>Streptophyta</taxon>
        <taxon>Embryophyta</taxon>
        <taxon>Tracheophyta</taxon>
        <taxon>Spermatophyta</taxon>
        <taxon>Magnoliopsida</taxon>
        <taxon>eudicotyledons</taxon>
        <taxon>Gunneridae</taxon>
        <taxon>Pentapetalae</taxon>
        <taxon>asterids</taxon>
        <taxon>Ericales</taxon>
        <taxon>Theaceae</taxon>
        <taxon>Camellia</taxon>
    </lineage>
</organism>
<dbReference type="Gene3D" id="1.10.238.10">
    <property type="entry name" value="EF-hand"/>
    <property type="match status" value="1"/>
</dbReference>
<evidence type="ECO:0000256" key="1">
    <source>
        <dbReference type="SAM" id="MobiDB-lite"/>
    </source>
</evidence>
<feature type="region of interest" description="Disordered" evidence="1">
    <location>
        <begin position="27"/>
        <end position="93"/>
    </location>
</feature>
<reference evidence="3 4" key="1">
    <citation type="journal article" date="2018" name="Proc. Natl. Acad. Sci. U.S.A.">
        <title>Draft genome sequence of Camellia sinensis var. sinensis provides insights into the evolution of the tea genome and tea quality.</title>
        <authorList>
            <person name="Wei C."/>
            <person name="Yang H."/>
            <person name="Wang S."/>
            <person name="Zhao J."/>
            <person name="Liu C."/>
            <person name="Gao L."/>
            <person name="Xia E."/>
            <person name="Lu Y."/>
            <person name="Tai Y."/>
            <person name="She G."/>
            <person name="Sun J."/>
            <person name="Cao H."/>
            <person name="Tong W."/>
            <person name="Gao Q."/>
            <person name="Li Y."/>
            <person name="Deng W."/>
            <person name="Jiang X."/>
            <person name="Wang W."/>
            <person name="Chen Q."/>
            <person name="Zhang S."/>
            <person name="Li H."/>
            <person name="Wu J."/>
            <person name="Wang P."/>
            <person name="Li P."/>
            <person name="Shi C."/>
            <person name="Zheng F."/>
            <person name="Jian J."/>
            <person name="Huang B."/>
            <person name="Shan D."/>
            <person name="Shi M."/>
            <person name="Fang C."/>
            <person name="Yue Y."/>
            <person name="Li F."/>
            <person name="Li D."/>
            <person name="Wei S."/>
            <person name="Han B."/>
            <person name="Jiang C."/>
            <person name="Yin Y."/>
            <person name="Xia T."/>
            <person name="Zhang Z."/>
            <person name="Bennetzen J.L."/>
            <person name="Zhao S."/>
            <person name="Wan X."/>
        </authorList>
    </citation>
    <scope>NUCLEOTIDE SEQUENCE [LARGE SCALE GENOMIC DNA]</scope>
    <source>
        <strain evidence="4">cv. Shuchazao</strain>
        <tissue evidence="3">Leaf</tissue>
    </source>
</reference>
<dbReference type="InterPro" id="IPR036770">
    <property type="entry name" value="Ankyrin_rpt-contain_sf"/>
</dbReference>
<dbReference type="Gene3D" id="1.25.40.20">
    <property type="entry name" value="Ankyrin repeat-containing domain"/>
    <property type="match status" value="1"/>
</dbReference>
<keyword evidence="4" id="KW-1185">Reference proteome</keyword>
<dbReference type="Pfam" id="PF13833">
    <property type="entry name" value="EF-hand_8"/>
    <property type="match status" value="1"/>
</dbReference>
<dbReference type="Proteomes" id="UP000306102">
    <property type="component" value="Unassembled WGS sequence"/>
</dbReference>
<dbReference type="EMBL" id="SDRB02012301">
    <property type="protein sequence ID" value="THF98118.1"/>
    <property type="molecule type" value="Genomic_DNA"/>
</dbReference>
<name>A0A4S4D6V1_CAMSN</name>
<dbReference type="SUPFAM" id="SSF48403">
    <property type="entry name" value="Ankyrin repeat"/>
    <property type="match status" value="1"/>
</dbReference>
<dbReference type="SUPFAM" id="SSF47473">
    <property type="entry name" value="EF-hand"/>
    <property type="match status" value="1"/>
</dbReference>
<evidence type="ECO:0000313" key="4">
    <source>
        <dbReference type="Proteomes" id="UP000306102"/>
    </source>
</evidence>
<comment type="caution">
    <text evidence="3">The sequence shown here is derived from an EMBL/GenBank/DDBJ whole genome shotgun (WGS) entry which is preliminary data.</text>
</comment>
<gene>
    <name evidence="3" type="ORF">TEA_000510</name>
</gene>
<dbReference type="STRING" id="542762.A0A4S4D6V1"/>
<dbReference type="AlphaFoldDB" id="A0A4S4D6V1"/>
<feature type="compositionally biased region" description="Gly residues" evidence="1">
    <location>
        <begin position="31"/>
        <end position="41"/>
    </location>
</feature>
<feature type="domain" description="EF-hand" evidence="2">
    <location>
        <begin position="284"/>
        <end position="327"/>
    </location>
</feature>
<dbReference type="InterPro" id="IPR002048">
    <property type="entry name" value="EF_hand_dom"/>
</dbReference>
<protein>
    <recommendedName>
        <fullName evidence="2">EF-hand domain-containing protein</fullName>
    </recommendedName>
</protein>
<sequence length="541" mass="59746">MESSDNENHATKFVNDLKIIEEKAAAQAEVGRGGRGGGGIEVKGEEQEKVEEEGEKVGGEEGKQAGGEGEQEKAEGQGQREGTEPKQGENKDEDYWRYIPLLNAALGGDWDSAKRCIDEDESALTANITNSRDTALHIAIMSGRSIEFVKKLVDLMPPEALALRNSSGCTALISAALYGNTKAAVILVEKHPTSLYIRTDQNSLPLHCAANNGHKDTLLYLLSVTKEDDPVSKPLAYPSGALLLFQVIDSEFYDLLPIMADKLGGEGLIEEFSNGFRLLMDGDKGVITFNSLKRNAALLGSQELKDDDLRGMFREDDFDGDGALNQMYKSRRMAANRQAAKMDGHRKVLGEISDPQQLVLELGGDDPEIKLHQIEFCEYQEVCLDEWSLDLEKGGVLRLHVQPEVLSEYTRMLSESSVQLREERADIRVTSTGGWVAQIEPESDLEGFKLDDISPEIVVWPNFQGSFTVRPPEVQRRSYECEHYAKNCKADDALTYGATVNHQSTKQQIRDCKGTNNEPMGTLGGCLEVQRAKIDSSKEKL</sequence>
<feature type="compositionally biased region" description="Basic and acidic residues" evidence="1">
    <location>
        <begin position="81"/>
        <end position="93"/>
    </location>
</feature>
<proteinExistence type="predicted"/>
<dbReference type="InterPro" id="IPR011992">
    <property type="entry name" value="EF-hand-dom_pair"/>
</dbReference>
<dbReference type="Pfam" id="PF12796">
    <property type="entry name" value="Ank_2"/>
    <property type="match status" value="1"/>
</dbReference>
<evidence type="ECO:0000259" key="2">
    <source>
        <dbReference type="Pfam" id="PF13833"/>
    </source>
</evidence>
<dbReference type="PANTHER" id="PTHR47303:SF1">
    <property type="entry name" value="NF-KAPPA-B INHIBITOR BETA"/>
    <property type="match status" value="1"/>
</dbReference>